<dbReference type="SMART" id="SM00248">
    <property type="entry name" value="ANK"/>
    <property type="match status" value="5"/>
</dbReference>
<evidence type="ECO:0000256" key="2">
    <source>
        <dbReference type="ARBA" id="ARBA00022737"/>
    </source>
</evidence>
<evidence type="ECO:0000256" key="5">
    <source>
        <dbReference type="PROSITE-ProRule" id="PRU00023"/>
    </source>
</evidence>
<protein>
    <submittedName>
        <fullName evidence="9">Zinc finger protein</fullName>
    </submittedName>
</protein>
<feature type="repeat" description="ANK" evidence="5">
    <location>
        <begin position="643"/>
        <end position="674"/>
    </location>
</feature>
<feature type="non-terminal residue" evidence="9">
    <location>
        <position position="1"/>
    </location>
</feature>
<dbReference type="Pfam" id="PF00023">
    <property type="entry name" value="Ank"/>
    <property type="match status" value="2"/>
</dbReference>
<organism evidence="9">
    <name type="scientific">Ciona intestinalis</name>
    <name type="common">Transparent sea squirt</name>
    <name type="synonym">Ascidia intestinalis</name>
    <dbReference type="NCBI Taxonomy" id="7719"/>
    <lineage>
        <taxon>Eukaryota</taxon>
        <taxon>Metazoa</taxon>
        <taxon>Chordata</taxon>
        <taxon>Tunicata</taxon>
        <taxon>Ascidiacea</taxon>
        <taxon>Phlebobranchia</taxon>
        <taxon>Cionidae</taxon>
        <taxon>Ciona</taxon>
    </lineage>
</organism>
<dbReference type="PROSITE" id="PS01360">
    <property type="entry name" value="ZF_MYND_1"/>
    <property type="match status" value="1"/>
</dbReference>
<dbReference type="AlphaFoldDB" id="Q1RL30"/>
<evidence type="ECO:0000256" key="3">
    <source>
        <dbReference type="ARBA" id="ARBA00022771"/>
    </source>
</evidence>
<dbReference type="InterPro" id="IPR036770">
    <property type="entry name" value="Ankyrin_rpt-contain_sf"/>
</dbReference>
<dbReference type="SUPFAM" id="SSF82185">
    <property type="entry name" value="Histone H3 K4-specific methyltransferase SET7/9 N-terminal domain"/>
    <property type="match status" value="1"/>
</dbReference>
<dbReference type="PROSITE" id="PS50297">
    <property type="entry name" value="ANK_REP_REGION"/>
    <property type="match status" value="2"/>
</dbReference>
<dbReference type="InterPro" id="IPR002893">
    <property type="entry name" value="Znf_MYND"/>
</dbReference>
<feature type="repeat" description="ANK" evidence="5">
    <location>
        <begin position="371"/>
        <end position="403"/>
    </location>
</feature>
<dbReference type="Gene3D" id="1.25.40.20">
    <property type="entry name" value="Ankyrin repeat-containing domain"/>
    <property type="match status" value="3"/>
</dbReference>
<keyword evidence="2" id="KW-0677">Repeat</keyword>
<feature type="domain" description="MYND-type" evidence="8">
    <location>
        <begin position="948"/>
        <end position="988"/>
    </location>
</feature>
<feature type="repeat" description="ANK" evidence="5">
    <location>
        <begin position="728"/>
        <end position="761"/>
    </location>
</feature>
<gene>
    <name evidence="9" type="primary">Ci-ZF(MYND)-13</name>
</gene>
<dbReference type="SMART" id="SM00698">
    <property type="entry name" value="MORN"/>
    <property type="match status" value="5"/>
</dbReference>
<dbReference type="InterPro" id="IPR003409">
    <property type="entry name" value="MORN"/>
</dbReference>
<keyword evidence="3 6" id="KW-0863">Zinc-finger</keyword>
<proteinExistence type="evidence at transcript level"/>
<keyword evidence="1" id="KW-0479">Metal-binding</keyword>
<accession>Q1RL30</accession>
<feature type="region of interest" description="Disordered" evidence="7">
    <location>
        <begin position="445"/>
        <end position="476"/>
    </location>
</feature>
<dbReference type="PANTHER" id="PTHR15897">
    <property type="entry name" value="ANKYRIN REPEAT AND MYND DOMAIN PROTEIN 1"/>
    <property type="match status" value="1"/>
</dbReference>
<evidence type="ECO:0000259" key="8">
    <source>
        <dbReference type="PROSITE" id="PS50865"/>
    </source>
</evidence>
<evidence type="ECO:0000256" key="7">
    <source>
        <dbReference type="SAM" id="MobiDB-lite"/>
    </source>
</evidence>
<dbReference type="InterPro" id="IPR053064">
    <property type="entry name" value="Ankyrin-MYND_domain-protein"/>
</dbReference>
<sequence length="1028" mass="115326">MPSISPDGENIKENTFLRLITSSDHRGYEGQTVLSGKFSWPSGALYEGEYKEHRRHGAGKQTWQDGSTYKGEFMNDMRHGQGIHKWASGEIYEGSFYKDHMHGSGRYTWNDGSVYSGTFYLDRKEGYGCLTFVNGDLFEGLYKSNERFGPGILTYASNTGCKVQDIGWWFRDKLIRLCSEVNGVFSLTDHDEYEYCEDETHHEINFNEDETFVQDALLADDVTSYNFQSSQFKFALSSDNTALPKGIESYSKDFEHLPVTSKLKEELNIAFFGTSYDTILKDRRIPIKAFNNSVLSKKIQKHIHTHQFAEKHLSFFPGDVLTKERSNFESKPGPLEVASMRLIVSSAEGATHKVYSILKSGLVNPNVCDRGGSVAIVSAATNCHLDVVNILLDMGANINQVNDEGISALTACHIFYYPVDHFKQNLTDKLFKNVLPKKKKKVKTGRKSKKVSCPSSPKHIRRLSFSEHRSPSPDSLLKRRMTLASPVLSSSDDDNASFLDDISSTTCIEMCKSDLSEFLHHVPELAFESNENVFDLEAKVTDDLIERTATLLSRNERAVSGVSTRNGQAIMLGTAGALAVWKAEHIQLRKMMDVLLVRGADPNIGGIPFPPLLFAVKASDVDAVSSLLRRGARTDFKLSDKLGGYTALHIASGMMCHEGVKIVELLLHANADPNTCALEKVTLKEKLQPRMVRCLDSNSNHSLNFGSFTKLDVKYNTDDNKMMMIHDEGITPLHVASHRDDNYKDACYITHLLLDNGAQPDRIWMGHSPLSLSIASGNDLCIRKLLEFGANASLELTHELGSALCVASDPQYEFRRTPAERIALVDQLVSFGANMLAPVKFGSKSSTGTVVDYAHWMFNKDTRISRTPYHALTIKEREAYTARKNLLSHLGCLLRESAVNSEREYLKQKFYNGLKNQVKSTVDRMNNNVGDGGSKSSPNPKKSQFKYCYDCGRSVGVHLTSCTRCHEVYFCSRACKLKAWEERHKNECLRIKGIFTNIPSRNHRSSIVKRTFSSKSSLKRHVSPSRFV</sequence>
<feature type="repeat" description="ANK" evidence="5">
    <location>
        <begin position="765"/>
        <end position="797"/>
    </location>
</feature>
<dbReference type="PROSITE" id="PS50865">
    <property type="entry name" value="ZF_MYND_2"/>
    <property type="match status" value="1"/>
</dbReference>
<evidence type="ECO:0000313" key="9">
    <source>
        <dbReference type="EMBL" id="FAA00235.1"/>
    </source>
</evidence>
<reference evidence="9" key="1">
    <citation type="journal article" date="2006" name="Dev. Biol.">
        <title>Systematic analysis of embryonic expression profiles of zinc finger genes in Ciona intestinalis.</title>
        <authorList>
            <person name="Miwata K."/>
            <person name="Chiba T."/>
            <person name="Horii R."/>
            <person name="Yamada L."/>
            <person name="Kubo A."/>
            <person name="Miyamura D."/>
            <person name="Satoh N."/>
            <person name="Satou Y."/>
        </authorList>
    </citation>
    <scope>NUCLEOTIDE SEQUENCE</scope>
</reference>
<name>Q1RL30_CIOIN</name>
<dbReference type="Pfam" id="PF02493">
    <property type="entry name" value="MORN"/>
    <property type="match status" value="5"/>
</dbReference>
<dbReference type="Pfam" id="PF01753">
    <property type="entry name" value="zf-MYND"/>
    <property type="match status" value="1"/>
</dbReference>
<evidence type="ECO:0000256" key="4">
    <source>
        <dbReference type="ARBA" id="ARBA00022833"/>
    </source>
</evidence>
<keyword evidence="4" id="KW-0862">Zinc</keyword>
<dbReference type="PANTHER" id="PTHR15897:SF2">
    <property type="entry name" value="ANKYRIN REPEAT AND MYND DOMAIN-CONTAINING PROTEIN 1"/>
    <property type="match status" value="1"/>
</dbReference>
<dbReference type="PROSITE" id="PS50088">
    <property type="entry name" value="ANK_REPEAT"/>
    <property type="match status" value="4"/>
</dbReference>
<dbReference type="SUPFAM" id="SSF144232">
    <property type="entry name" value="HIT/MYND zinc finger-like"/>
    <property type="match status" value="1"/>
</dbReference>
<dbReference type="Gene3D" id="6.10.140.2220">
    <property type="match status" value="1"/>
</dbReference>
<evidence type="ECO:0000256" key="1">
    <source>
        <dbReference type="ARBA" id="ARBA00022723"/>
    </source>
</evidence>
<evidence type="ECO:0000256" key="6">
    <source>
        <dbReference type="PROSITE-ProRule" id="PRU00134"/>
    </source>
</evidence>
<dbReference type="GO" id="GO:0008270">
    <property type="term" value="F:zinc ion binding"/>
    <property type="evidence" value="ECO:0007669"/>
    <property type="project" value="UniProtKB-KW"/>
</dbReference>
<dbReference type="InterPro" id="IPR002110">
    <property type="entry name" value="Ankyrin_rpt"/>
</dbReference>
<keyword evidence="5" id="KW-0040">ANK repeat</keyword>
<dbReference type="SUPFAM" id="SSF48403">
    <property type="entry name" value="Ankyrin repeat"/>
    <property type="match status" value="1"/>
</dbReference>
<dbReference type="EMBL" id="BR000204">
    <property type="protein sequence ID" value="FAA00235.1"/>
    <property type="molecule type" value="mRNA"/>
</dbReference>
<dbReference type="Gene3D" id="2.20.110.10">
    <property type="entry name" value="Histone H3 K4-specific methyltransferase SET7/9 N-terminal domain"/>
    <property type="match status" value="2"/>
</dbReference>